<dbReference type="Proteomes" id="UP001596997">
    <property type="component" value="Unassembled WGS sequence"/>
</dbReference>
<accession>A0ABW3I4G0</accession>
<reference evidence="2" key="1">
    <citation type="journal article" date="2019" name="Int. J. Syst. Evol. Microbiol.">
        <title>The Global Catalogue of Microorganisms (GCM) 10K type strain sequencing project: providing services to taxonomists for standard genome sequencing and annotation.</title>
        <authorList>
            <consortium name="The Broad Institute Genomics Platform"/>
            <consortium name="The Broad Institute Genome Sequencing Center for Infectious Disease"/>
            <person name="Wu L."/>
            <person name="Ma J."/>
        </authorList>
    </citation>
    <scope>NUCLEOTIDE SEQUENCE [LARGE SCALE GENOMIC DNA]</scope>
    <source>
        <strain evidence="2">CCUG 62114</strain>
    </source>
</reference>
<dbReference type="RefSeq" id="WP_377716277.1">
    <property type="nucleotide sequence ID" value="NZ_JBHTJM010000010.1"/>
</dbReference>
<protein>
    <submittedName>
        <fullName evidence="1">Uncharacterized protein</fullName>
    </submittedName>
</protein>
<proteinExistence type="predicted"/>
<comment type="caution">
    <text evidence="1">The sequence shown here is derived from an EMBL/GenBank/DDBJ whole genome shotgun (WGS) entry which is preliminary data.</text>
</comment>
<evidence type="ECO:0000313" key="1">
    <source>
        <dbReference type="EMBL" id="MFD0964728.1"/>
    </source>
</evidence>
<gene>
    <name evidence="1" type="ORF">ACFQ1O_12005</name>
</gene>
<name>A0ABW3I4G0_9FLAO</name>
<dbReference type="EMBL" id="JBHTJM010000010">
    <property type="protein sequence ID" value="MFD0964728.1"/>
    <property type="molecule type" value="Genomic_DNA"/>
</dbReference>
<sequence>MLKNKLLNKGILSKRLLEMGVFSFDQLIALIQNLPYGRNADRANPDLVLKELKGACSTKHALIKKIALEQEINEVKLILCMFKMNAKNTSKIAKVLYKYNLEYIPEAHCVLQIKNQYLDITTSKSSYNKIKEDVIELVEIQPEQIGVFKVEYHQQFLKTWLNNNNYSFEELWKIREECIEALS</sequence>
<keyword evidence="2" id="KW-1185">Reference proteome</keyword>
<evidence type="ECO:0000313" key="2">
    <source>
        <dbReference type="Proteomes" id="UP001596997"/>
    </source>
</evidence>
<organism evidence="1 2">
    <name type="scientific">Pseudofulvibacter geojedonensis</name>
    <dbReference type="NCBI Taxonomy" id="1123758"/>
    <lineage>
        <taxon>Bacteria</taxon>
        <taxon>Pseudomonadati</taxon>
        <taxon>Bacteroidota</taxon>
        <taxon>Flavobacteriia</taxon>
        <taxon>Flavobacteriales</taxon>
        <taxon>Flavobacteriaceae</taxon>
        <taxon>Pseudofulvibacter</taxon>
    </lineage>
</organism>